<dbReference type="FunFam" id="3.30.479.30:FF:000008">
    <property type="entry name" value="Stomatin-like protein 2, mitochondrial"/>
    <property type="match status" value="1"/>
</dbReference>
<dbReference type="InterPro" id="IPR001107">
    <property type="entry name" value="Band_7"/>
</dbReference>
<evidence type="ECO:0000256" key="3">
    <source>
        <dbReference type="ARBA" id="ARBA00023128"/>
    </source>
</evidence>
<keyword evidence="3" id="KW-0496">Mitochondrion</keyword>
<dbReference type="EMBL" id="JAODUP010000058">
    <property type="protein sequence ID" value="KAK2164852.1"/>
    <property type="molecule type" value="Genomic_DNA"/>
</dbReference>
<dbReference type="Proteomes" id="UP001208570">
    <property type="component" value="Unassembled WGS sequence"/>
</dbReference>
<dbReference type="GO" id="GO:0005739">
    <property type="term" value="C:mitochondrion"/>
    <property type="evidence" value="ECO:0007669"/>
    <property type="project" value="UniProtKB-SubCell"/>
</dbReference>
<keyword evidence="7" id="KW-1185">Reference proteome</keyword>
<dbReference type="InterPro" id="IPR036013">
    <property type="entry name" value="Band_7/SPFH_dom_sf"/>
</dbReference>
<comment type="similarity">
    <text evidence="2">Belongs to the band 7/mec-2 family.</text>
</comment>
<proteinExistence type="inferred from homology"/>
<dbReference type="GO" id="GO:0016020">
    <property type="term" value="C:membrane"/>
    <property type="evidence" value="ECO:0007669"/>
    <property type="project" value="InterPro"/>
</dbReference>
<dbReference type="InterPro" id="IPR001972">
    <property type="entry name" value="Stomatin_HflK_fam"/>
</dbReference>
<sequence length="376" mass="41441">MFKITSNIRRLQVIAPFSRQQARSVSGAARINTGILFVPQQEAWVIERFGKFKSILEPGLNFLIPVVDCVKHVQSLKELAIDIPQQSAITADNVNLNIDGVLYLRVQDPYKASYGVEDAEFAITQLAQTTMRSEIGKISLDKVFRERDSLNINIVEAINKAADVWGLSCKRYEIRNIKLPSRVQEAMQMQVEAERKKRATILESEGVREAEINVAEGQKRARVLNSEAYRTEKINQAVGEAEAILATAKAKAEAIERIAVALGKKDGKGAVSVSVAEHYINAFSNLAKTGNTLILPTNTGDVSSMVAQAMSIYKTLNVETLSTQVTRDPVGDMADEEGQLLPKSSAERETINQTKSDERRSPDAPPTSSKHTNDQS</sequence>
<dbReference type="CDD" id="cd08829">
    <property type="entry name" value="SPFH_paraslipin"/>
    <property type="match status" value="1"/>
</dbReference>
<dbReference type="InterPro" id="IPR050710">
    <property type="entry name" value="Band7/mec-2_domain"/>
</dbReference>
<reference evidence="6" key="1">
    <citation type="journal article" date="2023" name="Mol. Biol. Evol.">
        <title>Third-Generation Sequencing Reveals the Adaptive Role of the Epigenome in Three Deep-Sea Polychaetes.</title>
        <authorList>
            <person name="Perez M."/>
            <person name="Aroh O."/>
            <person name="Sun Y."/>
            <person name="Lan Y."/>
            <person name="Juniper S.K."/>
            <person name="Young C.R."/>
            <person name="Angers B."/>
            <person name="Qian P.Y."/>
        </authorList>
    </citation>
    <scope>NUCLEOTIDE SEQUENCE</scope>
    <source>
        <strain evidence="6">P08H-3</strain>
    </source>
</reference>
<evidence type="ECO:0000256" key="2">
    <source>
        <dbReference type="ARBA" id="ARBA00008164"/>
    </source>
</evidence>
<organism evidence="6 7">
    <name type="scientific">Paralvinella palmiformis</name>
    <dbReference type="NCBI Taxonomy" id="53620"/>
    <lineage>
        <taxon>Eukaryota</taxon>
        <taxon>Metazoa</taxon>
        <taxon>Spiralia</taxon>
        <taxon>Lophotrochozoa</taxon>
        <taxon>Annelida</taxon>
        <taxon>Polychaeta</taxon>
        <taxon>Sedentaria</taxon>
        <taxon>Canalipalpata</taxon>
        <taxon>Terebellida</taxon>
        <taxon>Terebelliformia</taxon>
        <taxon>Alvinellidae</taxon>
        <taxon>Paralvinella</taxon>
    </lineage>
</organism>
<dbReference type="Pfam" id="PF16200">
    <property type="entry name" value="Band_7_C"/>
    <property type="match status" value="1"/>
</dbReference>
<evidence type="ECO:0000259" key="5">
    <source>
        <dbReference type="SMART" id="SM00244"/>
    </source>
</evidence>
<dbReference type="SUPFAM" id="SSF117892">
    <property type="entry name" value="Band 7/SPFH domain"/>
    <property type="match status" value="1"/>
</dbReference>
<feature type="domain" description="Band 7" evidence="5">
    <location>
        <begin position="33"/>
        <end position="191"/>
    </location>
</feature>
<feature type="compositionally biased region" description="Basic and acidic residues" evidence="4">
    <location>
        <begin position="345"/>
        <end position="362"/>
    </location>
</feature>
<evidence type="ECO:0000313" key="7">
    <source>
        <dbReference type="Proteomes" id="UP001208570"/>
    </source>
</evidence>
<gene>
    <name evidence="6" type="ORF">LSH36_58g16031</name>
</gene>
<protein>
    <recommendedName>
        <fullName evidence="5">Band 7 domain-containing protein</fullName>
    </recommendedName>
</protein>
<evidence type="ECO:0000256" key="4">
    <source>
        <dbReference type="SAM" id="MobiDB-lite"/>
    </source>
</evidence>
<accession>A0AAD9K514</accession>
<dbReference type="AlphaFoldDB" id="A0AAD9K514"/>
<feature type="region of interest" description="Disordered" evidence="4">
    <location>
        <begin position="327"/>
        <end position="376"/>
    </location>
</feature>
<dbReference type="Pfam" id="PF01145">
    <property type="entry name" value="Band_7"/>
    <property type="match status" value="1"/>
</dbReference>
<dbReference type="PANTHER" id="PTHR43327">
    <property type="entry name" value="STOMATIN-LIKE PROTEIN 2, MITOCHONDRIAL"/>
    <property type="match status" value="1"/>
</dbReference>
<evidence type="ECO:0000256" key="1">
    <source>
        <dbReference type="ARBA" id="ARBA00004173"/>
    </source>
</evidence>
<evidence type="ECO:0000313" key="6">
    <source>
        <dbReference type="EMBL" id="KAK2164852.1"/>
    </source>
</evidence>
<dbReference type="Gene3D" id="3.30.479.30">
    <property type="entry name" value="Band 7 domain"/>
    <property type="match status" value="1"/>
</dbReference>
<comment type="subcellular location">
    <subcellularLocation>
        <location evidence="1">Mitochondrion</location>
    </subcellularLocation>
</comment>
<dbReference type="PRINTS" id="PR00721">
    <property type="entry name" value="STOMATIN"/>
</dbReference>
<dbReference type="GO" id="GO:0007005">
    <property type="term" value="P:mitochondrion organization"/>
    <property type="evidence" value="ECO:0007669"/>
    <property type="project" value="TreeGrafter"/>
</dbReference>
<dbReference type="InterPro" id="IPR032435">
    <property type="entry name" value="STML2-like_C"/>
</dbReference>
<dbReference type="PANTHER" id="PTHR43327:SF10">
    <property type="entry name" value="STOMATIN-LIKE PROTEIN 2, MITOCHONDRIAL"/>
    <property type="match status" value="1"/>
</dbReference>
<name>A0AAD9K514_9ANNE</name>
<dbReference type="SMART" id="SM00244">
    <property type="entry name" value="PHB"/>
    <property type="match status" value="1"/>
</dbReference>
<comment type="caution">
    <text evidence="6">The sequence shown here is derived from an EMBL/GenBank/DDBJ whole genome shotgun (WGS) entry which is preliminary data.</text>
</comment>